<evidence type="ECO:0000313" key="2">
    <source>
        <dbReference type="EMBL" id="BBE32035.1"/>
    </source>
</evidence>
<dbReference type="AlphaFoldDB" id="A0A7G1G751"/>
<keyword evidence="1" id="KW-0472">Membrane</keyword>
<feature type="transmembrane region" description="Helical" evidence="1">
    <location>
        <begin position="36"/>
        <end position="53"/>
    </location>
</feature>
<keyword evidence="3" id="KW-1185">Reference proteome</keyword>
<evidence type="ECO:0000256" key="1">
    <source>
        <dbReference type="SAM" id="Phobius"/>
    </source>
</evidence>
<dbReference type="EMBL" id="AP018712">
    <property type="protein sequence ID" value="BBE32035.1"/>
    <property type="molecule type" value="Genomic_DNA"/>
</dbReference>
<evidence type="ECO:0000313" key="3">
    <source>
        <dbReference type="Proteomes" id="UP000516361"/>
    </source>
</evidence>
<dbReference type="InParanoid" id="A0A7G1G751"/>
<keyword evidence="1" id="KW-0812">Transmembrane</keyword>
<proteinExistence type="predicted"/>
<feature type="transmembrane region" description="Helical" evidence="1">
    <location>
        <begin position="12"/>
        <end position="30"/>
    </location>
</feature>
<accession>A0A7G1G751</accession>
<organism evidence="2 3">
    <name type="scientific">Tepiditoga spiralis</name>
    <dbReference type="NCBI Taxonomy" id="2108365"/>
    <lineage>
        <taxon>Bacteria</taxon>
        <taxon>Thermotogati</taxon>
        <taxon>Thermotogota</taxon>
        <taxon>Thermotogae</taxon>
        <taxon>Petrotogales</taxon>
        <taxon>Petrotogaceae</taxon>
        <taxon>Tepiditoga</taxon>
    </lineage>
</organism>
<gene>
    <name evidence="2" type="ORF">OSSY52_21760</name>
</gene>
<protein>
    <submittedName>
        <fullName evidence="2">ATP synthase subunit I</fullName>
    </submittedName>
</protein>
<name>A0A7G1G751_9BACT</name>
<feature type="transmembrane region" description="Helical" evidence="1">
    <location>
        <begin position="74"/>
        <end position="98"/>
    </location>
</feature>
<sequence length="111" mass="12758">MTKLEITLREMIKKTILLTIIEVSISFFIYKFNSFWILYGSIGTISALLLMSTDIKKMAFYKKIPNGYFVRYAIYAFILFTAALVSKIALILSFIGLINLKIVPFITNKNL</sequence>
<reference evidence="2 3" key="1">
    <citation type="submission" date="2018-06" db="EMBL/GenBank/DDBJ databases">
        <title>Genome sequencing of Oceanotoga sp. sy52.</title>
        <authorList>
            <person name="Mori K."/>
        </authorList>
    </citation>
    <scope>NUCLEOTIDE SEQUENCE [LARGE SCALE GENOMIC DNA]</scope>
    <source>
        <strain evidence="3">sy52</strain>
    </source>
</reference>
<dbReference type="Proteomes" id="UP000516361">
    <property type="component" value="Chromosome"/>
</dbReference>
<keyword evidence="1" id="KW-1133">Transmembrane helix</keyword>
<dbReference type="KEGG" id="ocy:OSSY52_21760"/>